<dbReference type="InterPro" id="IPR047115">
    <property type="entry name" value="ARSB"/>
</dbReference>
<evidence type="ECO:0000256" key="6">
    <source>
        <dbReference type="ARBA" id="ARBA00023180"/>
    </source>
</evidence>
<dbReference type="Gene3D" id="3.30.1120.10">
    <property type="match status" value="1"/>
</dbReference>
<name>A0A6S7G610_PARCT</name>
<organism evidence="9 10">
    <name type="scientific">Paramuricea clavata</name>
    <name type="common">Red gorgonian</name>
    <name type="synonym">Violescent sea-whip</name>
    <dbReference type="NCBI Taxonomy" id="317549"/>
    <lineage>
        <taxon>Eukaryota</taxon>
        <taxon>Metazoa</taxon>
        <taxon>Cnidaria</taxon>
        <taxon>Anthozoa</taxon>
        <taxon>Octocorallia</taxon>
        <taxon>Malacalcyonacea</taxon>
        <taxon>Plexauridae</taxon>
        <taxon>Paramuricea</taxon>
    </lineage>
</organism>
<reference evidence="9" key="1">
    <citation type="submission" date="2020-04" db="EMBL/GenBank/DDBJ databases">
        <authorList>
            <person name="Alioto T."/>
            <person name="Alioto T."/>
            <person name="Gomez Garrido J."/>
        </authorList>
    </citation>
    <scope>NUCLEOTIDE SEQUENCE</scope>
    <source>
        <strain evidence="9">A484AB</strain>
    </source>
</reference>
<dbReference type="PROSITE" id="PS00149">
    <property type="entry name" value="SULFATASE_2"/>
    <property type="match status" value="1"/>
</dbReference>
<feature type="compositionally biased region" description="Polar residues" evidence="7">
    <location>
        <begin position="550"/>
        <end position="564"/>
    </location>
</feature>
<dbReference type="PANTHER" id="PTHR10342">
    <property type="entry name" value="ARYLSULFATASE"/>
    <property type="match status" value="1"/>
</dbReference>
<evidence type="ECO:0000313" key="9">
    <source>
        <dbReference type="EMBL" id="CAB3984377.1"/>
    </source>
</evidence>
<dbReference type="InterPro" id="IPR000917">
    <property type="entry name" value="Sulfatase_N"/>
</dbReference>
<dbReference type="GO" id="GO:0046872">
    <property type="term" value="F:metal ion binding"/>
    <property type="evidence" value="ECO:0007669"/>
    <property type="project" value="UniProtKB-KW"/>
</dbReference>
<keyword evidence="4" id="KW-0378">Hydrolase</keyword>
<dbReference type="Gene3D" id="3.40.720.10">
    <property type="entry name" value="Alkaline Phosphatase, subunit A"/>
    <property type="match status" value="1"/>
</dbReference>
<dbReference type="Pfam" id="PF00884">
    <property type="entry name" value="Sulfatase"/>
    <property type="match status" value="1"/>
</dbReference>
<dbReference type="OrthoDB" id="408574at2759"/>
<proteinExistence type="inferred from homology"/>
<keyword evidence="10" id="KW-1185">Reference proteome</keyword>
<dbReference type="AlphaFoldDB" id="A0A6S7G610"/>
<evidence type="ECO:0000256" key="7">
    <source>
        <dbReference type="SAM" id="MobiDB-lite"/>
    </source>
</evidence>
<dbReference type="SUPFAM" id="SSF53649">
    <property type="entry name" value="Alkaline phosphatase-like"/>
    <property type="match status" value="1"/>
</dbReference>
<comment type="similarity">
    <text evidence="2">Belongs to the sulfatase family.</text>
</comment>
<dbReference type="Proteomes" id="UP001152795">
    <property type="component" value="Unassembled WGS sequence"/>
</dbReference>
<dbReference type="EMBL" id="CACRXK020000731">
    <property type="protein sequence ID" value="CAB3984377.1"/>
    <property type="molecule type" value="Genomic_DNA"/>
</dbReference>
<evidence type="ECO:0000256" key="1">
    <source>
        <dbReference type="ARBA" id="ARBA00001913"/>
    </source>
</evidence>
<keyword evidence="3" id="KW-0479">Metal-binding</keyword>
<evidence type="ECO:0000256" key="3">
    <source>
        <dbReference type="ARBA" id="ARBA00022723"/>
    </source>
</evidence>
<dbReference type="FunFam" id="3.40.720.10:FF:000007">
    <property type="entry name" value="Arylsulfatase family, member J"/>
    <property type="match status" value="1"/>
</dbReference>
<evidence type="ECO:0000256" key="2">
    <source>
        <dbReference type="ARBA" id="ARBA00008779"/>
    </source>
</evidence>
<dbReference type="CDD" id="cd16029">
    <property type="entry name" value="4-S"/>
    <property type="match status" value="1"/>
</dbReference>
<keyword evidence="6" id="KW-0325">Glycoprotein</keyword>
<accession>A0A6S7G610</accession>
<evidence type="ECO:0000313" key="10">
    <source>
        <dbReference type="Proteomes" id="UP001152795"/>
    </source>
</evidence>
<keyword evidence="8" id="KW-0732">Signal</keyword>
<evidence type="ECO:0000256" key="4">
    <source>
        <dbReference type="ARBA" id="ARBA00022801"/>
    </source>
</evidence>
<comment type="caution">
    <text evidence="9">The sequence shown here is derived from an EMBL/GenBank/DDBJ whole genome shotgun (WGS) entry which is preliminary data.</text>
</comment>
<sequence>MKINLLISLLFNLVYVARGNSKPNILFIFADDYGFNDVGYHGSEIKTPVLDKLANEGVILEKYYVQPICTPTRSTMLTGRYQIHTGLQHGVLRPAQPNSLPLDETTIADKLSESGYKTHMVGKWHNGYYKKECMPTYRGFDSYFGYLNGAEDYYTHVLSGGFPDLLPFSLWSGYDLRRNETVSTKEKGEYSTFLFAKEAQNVITNHDSSSPLFLYLAFQAVHAPLQVPQQYIQQYEGVIKDKNRRTYAGMVSAMDEAIGNVTKTLQEKGLWNNTVLIFSTDNGGQVYDGGNNWPLRGWKGSLWEGGVRGVGFVNSPLLTKPRRVSHEMIHVSDWFPTLVKLAGGDLNGTKPLDGFNVWETINTDEPSPRTELLHNIDPVKTPWYCKRASHGYQWCPQAALRVGDWKLLTGCPGDSRWIPPPNSSLNLNEENYLNNDNKKLFLFNIAQDPEERHELSSQYPEKVKELLLRLEEYNSTAVPVRYPNPDLAANPALHHGVWSPWVISEHADITAYGSTITFAQTRLLISQIPQKKSSTTVYLPSSVTEKDQGYSKSISATRQPPSLS</sequence>
<dbReference type="InterPro" id="IPR024607">
    <property type="entry name" value="Sulfatase_CS"/>
</dbReference>
<dbReference type="PANTHER" id="PTHR10342:SF274">
    <property type="entry name" value="ARYLSULFATASE B"/>
    <property type="match status" value="1"/>
</dbReference>
<evidence type="ECO:0000256" key="5">
    <source>
        <dbReference type="ARBA" id="ARBA00022837"/>
    </source>
</evidence>
<protein>
    <submittedName>
        <fullName evidence="9">Arylsulfatase B-like isoform X1</fullName>
    </submittedName>
</protein>
<feature type="signal peptide" evidence="8">
    <location>
        <begin position="1"/>
        <end position="19"/>
    </location>
</feature>
<evidence type="ECO:0000256" key="8">
    <source>
        <dbReference type="SAM" id="SignalP"/>
    </source>
</evidence>
<dbReference type="PROSITE" id="PS00523">
    <property type="entry name" value="SULFATASE_1"/>
    <property type="match status" value="1"/>
</dbReference>
<dbReference type="InterPro" id="IPR017850">
    <property type="entry name" value="Alkaline_phosphatase_core_sf"/>
</dbReference>
<dbReference type="GO" id="GO:0008484">
    <property type="term" value="F:sulfuric ester hydrolase activity"/>
    <property type="evidence" value="ECO:0007669"/>
    <property type="project" value="InterPro"/>
</dbReference>
<gene>
    <name evidence="9" type="ORF">PACLA_8A071941</name>
</gene>
<feature type="chain" id="PRO_5044005970" evidence="8">
    <location>
        <begin position="20"/>
        <end position="564"/>
    </location>
</feature>
<comment type="cofactor">
    <cofactor evidence="1">
        <name>Ca(2+)</name>
        <dbReference type="ChEBI" id="CHEBI:29108"/>
    </cofactor>
</comment>
<feature type="region of interest" description="Disordered" evidence="7">
    <location>
        <begin position="536"/>
        <end position="564"/>
    </location>
</feature>
<keyword evidence="5" id="KW-0106">Calcium</keyword>